<evidence type="ECO:0000313" key="1">
    <source>
        <dbReference type="EMBL" id="KAH7652614.1"/>
    </source>
</evidence>
<organism evidence="1 2">
    <name type="scientific">Dioscorea alata</name>
    <name type="common">Purple yam</name>
    <dbReference type="NCBI Taxonomy" id="55571"/>
    <lineage>
        <taxon>Eukaryota</taxon>
        <taxon>Viridiplantae</taxon>
        <taxon>Streptophyta</taxon>
        <taxon>Embryophyta</taxon>
        <taxon>Tracheophyta</taxon>
        <taxon>Spermatophyta</taxon>
        <taxon>Magnoliopsida</taxon>
        <taxon>Liliopsida</taxon>
        <taxon>Dioscoreales</taxon>
        <taxon>Dioscoreaceae</taxon>
        <taxon>Dioscorea</taxon>
    </lineage>
</organism>
<keyword evidence="2" id="KW-1185">Reference proteome</keyword>
<gene>
    <name evidence="1" type="ORF">IHE45_19G029400</name>
</gene>
<comment type="caution">
    <text evidence="1">The sequence shown here is derived from an EMBL/GenBank/DDBJ whole genome shotgun (WGS) entry which is preliminary data.</text>
</comment>
<name>A0ACB7TX25_DIOAL</name>
<sequence length="863" mass="95495">MYTKKAPILFIKSISALSQVTLNPQSALVSPFCSNRKRVLVNAVNLPPLIHRRLGTAAQWSDLSPELPKNSKNSADGDYSGGLSQNTHGFNGGIGRNLQQPGDGFHGKDGFVSSPSGEFHQRRGGLEEFNGNGGREAWESYHQTSHGNYGSSVGDFVQQAANEFPSGNPRDRYSNHNVNYGEHMGGSFGQQASGQFPGGNYGGHVNDVHQNYGGNFGSFGHDQYSNQNVNYGGHASDAHQSYGGNFGNFGRDQYSNQNVNYGGHVNGFHANHGGNVGDFGQQTSGQFLRGSSRDQYSNPNVNYDGNANGVCQNYRGSVGNFDQQTPNWYPRASPGEQYSSSNVKYGGNADDFHQKNHDGFFRESPREYPLNTSGNYGRNLSYQDPNGHQRNSMGIFQGNDGASQNPSGFYGKNTENFSPFQQKSSVGEPDNSHFPQNSTAFHNGSGQYYSMGNDGHSLQPPDGQVCQPMRTLDDLDRFCKEYNMKEAIETLALLEKNGVVVDLSRCMQLLQACGDSQTLEEAKAVHDYISRKICDVEIDVQNKIIETYFKCGSMEDAYHLFKNMQDPDLGSWNSMISGLANNGLGEDAIDLFNEFKQKDLKPDGSLFVTVFSVCAVLGAVDEGMLHFESMEKDFGISPGVEHYVAIVDMLGRSGYLDEAFEFIEKMPIEPGVLVWETLMNLCRANGNIELGDHCVEIVDSIDSSRLTEECRKGLLPVKASDLAKEKAKKKNSPLEVKSRVHEYRAGDRSHPEFDKINEQIRGLAPQMKEAGYVPDTRFVLHDIDQESKEEALLYHSERLAVAHGVMTSPARQDLRIIKNLRVCGDCHNAMKIISKIVGRKLIARDAKRFHHFENGICSCNDYW</sequence>
<dbReference type="Proteomes" id="UP000827976">
    <property type="component" value="Chromosome 19"/>
</dbReference>
<reference evidence="2" key="1">
    <citation type="journal article" date="2022" name="Nat. Commun.">
        <title>Chromosome evolution and the genetic basis of agronomically important traits in greater yam.</title>
        <authorList>
            <person name="Bredeson J.V."/>
            <person name="Lyons J.B."/>
            <person name="Oniyinde I.O."/>
            <person name="Okereke N.R."/>
            <person name="Kolade O."/>
            <person name="Nnabue I."/>
            <person name="Nwadili C.O."/>
            <person name="Hribova E."/>
            <person name="Parker M."/>
            <person name="Nwogha J."/>
            <person name="Shu S."/>
            <person name="Carlson J."/>
            <person name="Kariba R."/>
            <person name="Muthemba S."/>
            <person name="Knop K."/>
            <person name="Barton G.J."/>
            <person name="Sherwood A.V."/>
            <person name="Lopez-Montes A."/>
            <person name="Asiedu R."/>
            <person name="Jamnadass R."/>
            <person name="Muchugi A."/>
            <person name="Goodstein D."/>
            <person name="Egesi C.N."/>
            <person name="Featherston J."/>
            <person name="Asfaw A."/>
            <person name="Simpson G.G."/>
            <person name="Dolezel J."/>
            <person name="Hendre P.S."/>
            <person name="Van Deynze A."/>
            <person name="Kumar P.L."/>
            <person name="Obidiegwu J.E."/>
            <person name="Bhattacharjee R."/>
            <person name="Rokhsar D.S."/>
        </authorList>
    </citation>
    <scope>NUCLEOTIDE SEQUENCE [LARGE SCALE GENOMIC DNA]</scope>
    <source>
        <strain evidence="2">cv. TDa95/00328</strain>
    </source>
</reference>
<dbReference type="EMBL" id="CM037029">
    <property type="protein sequence ID" value="KAH7652614.1"/>
    <property type="molecule type" value="Genomic_DNA"/>
</dbReference>
<evidence type="ECO:0000313" key="2">
    <source>
        <dbReference type="Proteomes" id="UP000827976"/>
    </source>
</evidence>
<proteinExistence type="predicted"/>
<protein>
    <submittedName>
        <fullName evidence="1">Pentatricopeptide repeat-containing protein</fullName>
    </submittedName>
</protein>
<accession>A0ACB7TX25</accession>